<accession>A0A075H2X3</accession>
<dbReference type="Gene3D" id="3.30.2350.20">
    <property type="entry name" value="TruD, catalytic domain"/>
    <property type="match status" value="1"/>
</dbReference>
<gene>
    <name evidence="4" type="primary">PUS7</name>
    <name evidence="4" type="synonym">truD</name>
</gene>
<dbReference type="Pfam" id="PF01142">
    <property type="entry name" value="TruD"/>
    <property type="match status" value="1"/>
</dbReference>
<dbReference type="GO" id="GO:0160150">
    <property type="term" value="F:tRNA pseudouridine(13) synthase activity"/>
    <property type="evidence" value="ECO:0007669"/>
    <property type="project" value="UniProtKB-EC"/>
</dbReference>
<evidence type="ECO:0000256" key="1">
    <source>
        <dbReference type="ARBA" id="ARBA00007953"/>
    </source>
</evidence>
<dbReference type="NCBIfam" id="TIGR00094">
    <property type="entry name" value="tRNA_TruD_broad"/>
    <property type="match status" value="1"/>
</dbReference>
<evidence type="ECO:0000313" key="4">
    <source>
        <dbReference type="EMBL" id="AIF08298.1"/>
    </source>
</evidence>
<comment type="similarity">
    <text evidence="1">Belongs to the pseudouridine synthase TruD family.</text>
</comment>
<dbReference type="PIRSF" id="PIRSF037016">
    <property type="entry name" value="Pseudouridin_synth_euk_prd"/>
    <property type="match status" value="1"/>
</dbReference>
<dbReference type="Gene3D" id="3.30.70.3160">
    <property type="match status" value="1"/>
</dbReference>
<feature type="domain" description="TRUD" evidence="3">
    <location>
        <begin position="153"/>
        <end position="359"/>
    </location>
</feature>
<dbReference type="GO" id="GO:0001522">
    <property type="term" value="P:pseudouridine synthesis"/>
    <property type="evidence" value="ECO:0007669"/>
    <property type="project" value="InterPro"/>
</dbReference>
<dbReference type="GO" id="GO:0003723">
    <property type="term" value="F:RNA binding"/>
    <property type="evidence" value="ECO:0007669"/>
    <property type="project" value="InterPro"/>
</dbReference>
<dbReference type="PANTHER" id="PTHR13326:SF21">
    <property type="entry name" value="PSEUDOURIDYLATE SYNTHASE PUS7L"/>
    <property type="match status" value="1"/>
</dbReference>
<keyword evidence="2 4" id="KW-0413">Isomerase</keyword>
<dbReference type="PROSITE" id="PS50984">
    <property type="entry name" value="TRUD"/>
    <property type="match status" value="1"/>
</dbReference>
<organism evidence="4">
    <name type="scientific">uncultured marine thaumarchaeote KM3_28_B05</name>
    <dbReference type="NCBI Taxonomy" id="1456111"/>
    <lineage>
        <taxon>Archaea</taxon>
        <taxon>Nitrososphaerota</taxon>
        <taxon>environmental samples</taxon>
    </lineage>
</organism>
<name>A0A075H2X3_9ARCH</name>
<dbReference type="InterPro" id="IPR042214">
    <property type="entry name" value="TruD_catalytic"/>
</dbReference>
<dbReference type="AlphaFoldDB" id="A0A075H2X3"/>
<dbReference type="InterPro" id="IPR020103">
    <property type="entry name" value="PsdUridine_synth_cat_dom_sf"/>
</dbReference>
<evidence type="ECO:0000256" key="2">
    <source>
        <dbReference type="ARBA" id="ARBA00023235"/>
    </source>
</evidence>
<dbReference type="EC" id="5.4.99.27" evidence="4"/>
<protein>
    <submittedName>
        <fullName evidence="4">tRNA pseudouridine synthase D (TruD, PUS7)</fullName>
        <ecNumber evidence="4">5.4.99.27</ecNumber>
    </submittedName>
</protein>
<proteinExistence type="inferred from homology"/>
<dbReference type="Gene3D" id="1.10.1510.30">
    <property type="match status" value="1"/>
</dbReference>
<dbReference type="SUPFAM" id="SSF55120">
    <property type="entry name" value="Pseudouridine synthase"/>
    <property type="match status" value="1"/>
</dbReference>
<sequence>MIPEIDSELGLSVYSTKFPGTNGKIKQTNEDFEVNELISEKASNAISEDKGLAVYILRKNGIDTTHALRDVEKRFGLVLRALGLKDSNAVTEQYVQAKTVSRSLEQIEGKKYSLRRIGFTKKPISKQDMLGNKFRIKISDSTNDVSQFTEHDKILNFFGYQRFGSKRPVTHLIGKAIIQENYQQAIDLLLSYSSKHDSGDNNHYRKLIFERKSDLEIIDQLPKSMDIEIGILQSLAKSNDQKTAIREIPLQMRRFYIHAYQSYIFNKTLSMAFEYEEDLFTPQENDVCYDRTNKLGKFQNETGQRLTVPLVGHSYFKKTRFDYYIQRILEQEDVLPSEFLIKDFQEISVEGGFRNSSIQCDGFRASNGMIEFQLSRGSYATIVIREILKPDDPLSCGF</sequence>
<reference evidence="4" key="1">
    <citation type="journal article" date="2014" name="Genome Biol. Evol.">
        <title>Pangenome evidence for extensive interdomain horizontal transfer affecting lineage core and shell genes in uncultured planktonic thaumarchaeota and euryarchaeota.</title>
        <authorList>
            <person name="Deschamps P."/>
            <person name="Zivanovic Y."/>
            <person name="Moreira D."/>
            <person name="Rodriguez-Valera F."/>
            <person name="Lopez-Garcia P."/>
        </authorList>
    </citation>
    <scope>NUCLEOTIDE SEQUENCE</scope>
</reference>
<dbReference type="PANTHER" id="PTHR13326">
    <property type="entry name" value="TRNA PSEUDOURIDINE SYNTHASE D"/>
    <property type="match status" value="1"/>
</dbReference>
<dbReference type="EMBL" id="KF900826">
    <property type="protein sequence ID" value="AIF08298.1"/>
    <property type="molecule type" value="Genomic_DNA"/>
</dbReference>
<dbReference type="InterPro" id="IPR001656">
    <property type="entry name" value="PsdUridine_synth_TruD"/>
</dbReference>
<dbReference type="InterPro" id="IPR011760">
    <property type="entry name" value="PsdUridine_synth_TruD_insert"/>
</dbReference>
<evidence type="ECO:0000259" key="3">
    <source>
        <dbReference type="PROSITE" id="PS50984"/>
    </source>
</evidence>